<evidence type="ECO:0000256" key="2">
    <source>
        <dbReference type="ARBA" id="ARBA00022525"/>
    </source>
</evidence>
<dbReference type="InterPro" id="IPR018511">
    <property type="entry name" value="Hemolysin-typ_Ca-bd_CS"/>
</dbReference>
<dbReference type="EMBL" id="NHON01000061">
    <property type="protein sequence ID" value="OWJ64332.1"/>
    <property type="molecule type" value="Genomic_DNA"/>
</dbReference>
<dbReference type="Pfam" id="PF00353">
    <property type="entry name" value="HemolysinCabind"/>
    <property type="match status" value="8"/>
</dbReference>
<organism evidence="3 4">
    <name type="scientific">Inquilinus limosus</name>
    <dbReference type="NCBI Taxonomy" id="171674"/>
    <lineage>
        <taxon>Bacteria</taxon>
        <taxon>Pseudomonadati</taxon>
        <taxon>Pseudomonadota</taxon>
        <taxon>Alphaproteobacteria</taxon>
        <taxon>Rhodospirillales</taxon>
        <taxon>Rhodospirillaceae</taxon>
        <taxon>Inquilinus</taxon>
    </lineage>
</organism>
<dbReference type="PROSITE" id="PS00330">
    <property type="entry name" value="HEMOLYSIN_CALCIUM"/>
    <property type="match status" value="7"/>
</dbReference>
<gene>
    <name evidence="3" type="ORF">BWR60_25250</name>
</gene>
<dbReference type="GO" id="GO:0005509">
    <property type="term" value="F:calcium ion binding"/>
    <property type="evidence" value="ECO:0007669"/>
    <property type="project" value="InterPro"/>
</dbReference>
<evidence type="ECO:0000256" key="1">
    <source>
        <dbReference type="ARBA" id="ARBA00004613"/>
    </source>
</evidence>
<dbReference type="RefSeq" id="WP_088154157.1">
    <property type="nucleotide sequence ID" value="NZ_NHON01000061.1"/>
</dbReference>
<comment type="subcellular location">
    <subcellularLocation>
        <location evidence="1">Secreted</location>
    </subcellularLocation>
</comment>
<keyword evidence="2" id="KW-0964">Secreted</keyword>
<protein>
    <recommendedName>
        <fullName evidence="5">Peptidase M10 serralysin C-terminal domain-containing protein</fullName>
    </recommendedName>
</protein>
<dbReference type="InterPro" id="IPR050557">
    <property type="entry name" value="RTX_toxin/Mannuronan_C5-epim"/>
</dbReference>
<dbReference type="PANTHER" id="PTHR38340:SF1">
    <property type="entry name" value="S-LAYER PROTEIN"/>
    <property type="match status" value="1"/>
</dbReference>
<evidence type="ECO:0008006" key="5">
    <source>
        <dbReference type="Google" id="ProtNLM"/>
    </source>
</evidence>
<dbReference type="InterPro" id="IPR001343">
    <property type="entry name" value="Hemolysn_Ca-bd"/>
</dbReference>
<dbReference type="OrthoDB" id="5485153at2"/>
<dbReference type="AlphaFoldDB" id="A0A211ZGC0"/>
<accession>A0A211ZGC0</accession>
<dbReference type="Gene3D" id="2.150.10.10">
    <property type="entry name" value="Serralysin-like metalloprotease, C-terminal"/>
    <property type="match status" value="5"/>
</dbReference>
<sequence>MATIIGTDNADFIHPPGYAPVGGYNDMPVATDGADTIDGGGGNDILYGGGGNDILTGGAGDDFLYGGIGDDLLIADSFDTLFNAVFGGPGRDTLTFAGAAAGVIASVQNPQASIEVVIGSSFDDKLFGDDGTDLQGGDGNDKLSGWGGTLSGGAGDDVLTASYIGQTILIGGAGADHLQGSLLPPPGGFASIASYADSAAAVALNLGNGAAAGGDATGDTLVDIDGAIGSAFDDRIIGSAIANWLRGGAGNDILTGAAGADRLEGGDGTDTALYTESTVGVRVDLGLGTGHGGTAEGDTLAGIESVVGTSHDDALAGDGNANGLWGGLGSDTLAGGAGNDALKGEAGNDVLTGGLGADTLVGGDGNDTASYQDSQLGVTVDLGTGQNRFGEAQGDILSGIENLTGSAMGDRLTGDNGANGLSGGGGNDLLTGSGGADTLIGGAGADIFAYRAVGDSTVAAAGQDTIVDFNDLDGDKIDLRAIDAAGNGDQAFSFIGDNPFTNHAGAVRVTAAGEALLVEGDVNGDGTADFAIRVEGIAALSATDFYL</sequence>
<dbReference type="Proteomes" id="UP000196655">
    <property type="component" value="Unassembled WGS sequence"/>
</dbReference>
<dbReference type="PANTHER" id="PTHR38340">
    <property type="entry name" value="S-LAYER PROTEIN"/>
    <property type="match status" value="1"/>
</dbReference>
<dbReference type="GO" id="GO:0005576">
    <property type="term" value="C:extracellular region"/>
    <property type="evidence" value="ECO:0007669"/>
    <property type="project" value="UniProtKB-SubCell"/>
</dbReference>
<name>A0A211ZGC0_9PROT</name>
<comment type="caution">
    <text evidence="3">The sequence shown here is derived from an EMBL/GenBank/DDBJ whole genome shotgun (WGS) entry which is preliminary data.</text>
</comment>
<evidence type="ECO:0000313" key="4">
    <source>
        <dbReference type="Proteomes" id="UP000196655"/>
    </source>
</evidence>
<keyword evidence="4" id="KW-1185">Reference proteome</keyword>
<dbReference type="PRINTS" id="PR00313">
    <property type="entry name" value="CABNDNGRPT"/>
</dbReference>
<dbReference type="InterPro" id="IPR011049">
    <property type="entry name" value="Serralysin-like_metalloprot_C"/>
</dbReference>
<dbReference type="SUPFAM" id="SSF51120">
    <property type="entry name" value="beta-Roll"/>
    <property type="match status" value="4"/>
</dbReference>
<reference evidence="4" key="1">
    <citation type="submission" date="2017-05" db="EMBL/GenBank/DDBJ databases">
        <authorList>
            <person name="Macchi M."/>
            <person name="Festa S."/>
            <person name="Coppotelli B.M."/>
            <person name="Morelli I.S."/>
        </authorList>
    </citation>
    <scope>NUCLEOTIDE SEQUENCE [LARGE SCALE GENOMIC DNA]</scope>
    <source>
        <strain evidence="4">I</strain>
    </source>
</reference>
<evidence type="ECO:0000313" key="3">
    <source>
        <dbReference type="EMBL" id="OWJ64332.1"/>
    </source>
</evidence>
<proteinExistence type="predicted"/>